<comment type="caution">
    <text evidence="2">The sequence shown here is derived from an EMBL/GenBank/DDBJ whole genome shotgun (WGS) entry which is preliminary data.</text>
</comment>
<dbReference type="OrthoDB" id="2149705at2759"/>
<reference evidence="2" key="1">
    <citation type="submission" date="2020-11" db="EMBL/GenBank/DDBJ databases">
        <authorList>
            <consortium name="DOE Joint Genome Institute"/>
            <person name="Ahrendt S."/>
            <person name="Riley R."/>
            <person name="Andreopoulos W."/>
            <person name="LaButti K."/>
            <person name="Pangilinan J."/>
            <person name="Ruiz-duenas F.J."/>
            <person name="Barrasa J.M."/>
            <person name="Sanchez-Garcia M."/>
            <person name="Camarero S."/>
            <person name="Miyauchi S."/>
            <person name="Serrano A."/>
            <person name="Linde D."/>
            <person name="Babiker R."/>
            <person name="Drula E."/>
            <person name="Ayuso-Fernandez I."/>
            <person name="Pacheco R."/>
            <person name="Padilla G."/>
            <person name="Ferreira P."/>
            <person name="Barriuso J."/>
            <person name="Kellner H."/>
            <person name="Castanera R."/>
            <person name="Alfaro M."/>
            <person name="Ramirez L."/>
            <person name="Pisabarro A.G."/>
            <person name="Kuo A."/>
            <person name="Tritt A."/>
            <person name="Lipzen A."/>
            <person name="He G."/>
            <person name="Yan M."/>
            <person name="Ng V."/>
            <person name="Cullen D."/>
            <person name="Martin F."/>
            <person name="Rosso M.-N."/>
            <person name="Henrissat B."/>
            <person name="Hibbett D."/>
            <person name="Martinez A.T."/>
            <person name="Grigoriev I.V."/>
        </authorList>
    </citation>
    <scope>NUCLEOTIDE SEQUENCE</scope>
    <source>
        <strain evidence="2">AH 44721</strain>
    </source>
</reference>
<organism evidence="2 3">
    <name type="scientific">Gymnopilus junonius</name>
    <name type="common">Spectacular rustgill mushroom</name>
    <name type="synonym">Gymnopilus spectabilis subsp. junonius</name>
    <dbReference type="NCBI Taxonomy" id="109634"/>
    <lineage>
        <taxon>Eukaryota</taxon>
        <taxon>Fungi</taxon>
        <taxon>Dikarya</taxon>
        <taxon>Basidiomycota</taxon>
        <taxon>Agaricomycotina</taxon>
        <taxon>Agaricomycetes</taxon>
        <taxon>Agaricomycetidae</taxon>
        <taxon>Agaricales</taxon>
        <taxon>Agaricineae</taxon>
        <taxon>Hymenogastraceae</taxon>
        <taxon>Gymnopilus</taxon>
    </lineage>
</organism>
<dbReference type="Proteomes" id="UP000724874">
    <property type="component" value="Unassembled WGS sequence"/>
</dbReference>
<sequence>MPAVRGTQEEPTDAILPMIADPWMAQIVSGEKTYEFRKSRIRPSVKRIWFYLNAPQSCIKYVCDIDPPRTREPGDEPLEEGPLGNKEYNERHKDWDGYDYAYKIRSVYELRIPITLKVMRDKYNFKGAPRSIVFVKDDLKQDFPLDKQIKHS</sequence>
<evidence type="ECO:0000313" key="2">
    <source>
        <dbReference type="EMBL" id="KAF8879216.1"/>
    </source>
</evidence>
<keyword evidence="3" id="KW-1185">Reference proteome</keyword>
<evidence type="ECO:0000256" key="1">
    <source>
        <dbReference type="SAM" id="MobiDB-lite"/>
    </source>
</evidence>
<dbReference type="SUPFAM" id="SSF88697">
    <property type="entry name" value="PUA domain-like"/>
    <property type="match status" value="1"/>
</dbReference>
<name>A0A9P5TII2_GYMJU</name>
<protein>
    <recommendedName>
        <fullName evidence="4">ASCH domain-containing protein</fullName>
    </recommendedName>
</protein>
<evidence type="ECO:0008006" key="4">
    <source>
        <dbReference type="Google" id="ProtNLM"/>
    </source>
</evidence>
<accession>A0A9P5TII2</accession>
<gene>
    <name evidence="2" type="ORF">CPB84DRAFT_316997</name>
</gene>
<dbReference type="InterPro" id="IPR015947">
    <property type="entry name" value="PUA-like_sf"/>
</dbReference>
<dbReference type="AlphaFoldDB" id="A0A9P5TII2"/>
<proteinExistence type="predicted"/>
<evidence type="ECO:0000313" key="3">
    <source>
        <dbReference type="Proteomes" id="UP000724874"/>
    </source>
</evidence>
<feature type="region of interest" description="Disordered" evidence="1">
    <location>
        <begin position="69"/>
        <end position="91"/>
    </location>
</feature>
<dbReference type="EMBL" id="JADNYJ010000151">
    <property type="protein sequence ID" value="KAF8879216.1"/>
    <property type="molecule type" value="Genomic_DNA"/>
</dbReference>